<feature type="domain" description="4Fe-4S ferredoxin-type" evidence="5">
    <location>
        <begin position="149"/>
        <end position="185"/>
    </location>
</feature>
<evidence type="ECO:0000256" key="1">
    <source>
        <dbReference type="ARBA" id="ARBA00004236"/>
    </source>
</evidence>
<dbReference type="PATRIC" id="fig|1215343.11.peg.959"/>
<dbReference type="HOGENOM" id="CLU_598345_0_0_5"/>
<feature type="transmembrane region" description="Helical" evidence="4">
    <location>
        <begin position="141"/>
        <end position="160"/>
    </location>
</feature>
<keyword evidence="4" id="KW-1133">Transmembrane helix</keyword>
<feature type="transmembrane region" description="Helical" evidence="4">
    <location>
        <begin position="404"/>
        <end position="425"/>
    </location>
</feature>
<dbReference type="InterPro" id="IPR017896">
    <property type="entry name" value="4Fe4S_Fe-S-bd"/>
</dbReference>
<evidence type="ECO:0000256" key="2">
    <source>
        <dbReference type="ARBA" id="ARBA00022475"/>
    </source>
</evidence>
<keyword evidence="2" id="KW-1003">Cell membrane</keyword>
<feature type="domain" description="4Fe-4S ferredoxin-type" evidence="5">
    <location>
        <begin position="64"/>
        <end position="107"/>
    </location>
</feature>
<comment type="subcellular location">
    <subcellularLocation>
        <location evidence="1">Cell membrane</location>
    </subcellularLocation>
</comment>
<accession>L0ETQ2</accession>
<dbReference type="EMBL" id="CP003789">
    <property type="protein sequence ID" value="AGA64924.1"/>
    <property type="molecule type" value="Genomic_DNA"/>
</dbReference>
<protein>
    <submittedName>
        <fullName evidence="6">Ferredoxin</fullName>
    </submittedName>
</protein>
<dbReference type="GO" id="GO:0005886">
    <property type="term" value="C:plasma membrane"/>
    <property type="evidence" value="ECO:0007669"/>
    <property type="project" value="UniProtKB-SubCell"/>
</dbReference>
<gene>
    <name evidence="6" type="ordered locus">B488_09320</name>
</gene>
<feature type="transmembrane region" description="Helical" evidence="4">
    <location>
        <begin position="363"/>
        <end position="384"/>
    </location>
</feature>
<organism evidence="6 7">
    <name type="scientific">Liberibacter crescens (strain BT-1)</name>
    <dbReference type="NCBI Taxonomy" id="1215343"/>
    <lineage>
        <taxon>Bacteria</taxon>
        <taxon>Pseudomonadati</taxon>
        <taxon>Pseudomonadota</taxon>
        <taxon>Alphaproteobacteria</taxon>
        <taxon>Hyphomicrobiales</taxon>
        <taxon>Rhizobiaceae</taxon>
        <taxon>Liberibacter</taxon>
    </lineage>
</organism>
<feature type="transmembrane region" description="Helical" evidence="4">
    <location>
        <begin position="329"/>
        <end position="351"/>
    </location>
</feature>
<dbReference type="PANTHER" id="PTHR30224:SF4">
    <property type="entry name" value="ELECTRON TRANSPORT PROTEIN YCCM-RELATED"/>
    <property type="match status" value="1"/>
</dbReference>
<dbReference type="KEGG" id="lcc:B488_09320"/>
<keyword evidence="7" id="KW-1185">Reference proteome</keyword>
<evidence type="ECO:0000256" key="4">
    <source>
        <dbReference type="SAM" id="Phobius"/>
    </source>
</evidence>
<evidence type="ECO:0000313" key="6">
    <source>
        <dbReference type="EMBL" id="AGA64924.1"/>
    </source>
</evidence>
<evidence type="ECO:0000259" key="5">
    <source>
        <dbReference type="Pfam" id="PF12801"/>
    </source>
</evidence>
<proteinExistence type="predicted"/>
<dbReference type="RefSeq" id="WP_015273349.1">
    <property type="nucleotide sequence ID" value="NC_019907.1"/>
</dbReference>
<feature type="transmembrane region" description="Helical" evidence="4">
    <location>
        <begin position="21"/>
        <end position="43"/>
    </location>
</feature>
<dbReference type="AlphaFoldDB" id="L0ETQ2"/>
<dbReference type="eggNOG" id="COG0348">
    <property type="taxonomic scope" value="Bacteria"/>
</dbReference>
<feature type="transmembrane region" description="Helical" evidence="4">
    <location>
        <begin position="63"/>
        <end position="85"/>
    </location>
</feature>
<dbReference type="Pfam" id="PF12801">
    <property type="entry name" value="Fer4_5"/>
    <property type="match status" value="2"/>
</dbReference>
<sequence length="459" mass="52681">MKKFFPFSLNALGLAMQRHRALIQGIQWIMVIVYLLLIIIPAWMDLPKREAQILNNLVLFAQFVFWGIWWPFVILSMLFLGRIWCGVFCPEGALSEWTSRWAGLNKTIPRWLKWRGWPAVSFVIMTLYAQLVSVFDYAQPTLFILGGSTVAAIIIGFFFGRGTRVWCRSLCPVNGVFNLLSRLSPISFKTNPEAWERYNGLKLPVHCPPMLNIHQLNGVSACHMCGHCAGYRDAVSLQSRSFNEEILEHGAKKNNIWELRLLLYGMIGVAIGAFTWSASPWFVQLKLVIAKWLVDYNILWPLDATAPWWILTNYPENNDSFTWLDGFCISFYILGNGLVFGLFLSAILNFIAQFCHKTTPFKYHLAQAFLPISAAGLFLGLSATTVKLLQYNGITFIWLDNIRIIILAGASLWSLYLAARIIALYQKHIHKWIFSFLLFSLALIPIISSWWLMFWGWNM</sequence>
<dbReference type="STRING" id="1215343.B488_09320"/>
<dbReference type="PANTHER" id="PTHR30224">
    <property type="entry name" value="ELECTRON TRANSPORT PROTEIN"/>
    <property type="match status" value="1"/>
</dbReference>
<evidence type="ECO:0000256" key="3">
    <source>
        <dbReference type="ARBA" id="ARBA00023136"/>
    </source>
</evidence>
<name>L0ETQ2_LIBCB</name>
<dbReference type="Proteomes" id="UP000010799">
    <property type="component" value="Chromosome"/>
</dbReference>
<feature type="transmembrane region" description="Helical" evidence="4">
    <location>
        <begin position="432"/>
        <end position="453"/>
    </location>
</feature>
<reference evidence="6 7" key="1">
    <citation type="journal article" date="2012" name="Stand. Genomic Sci.">
        <title>Complete genome sequence of Liberibacter crescens BT-1.</title>
        <authorList>
            <person name="Leonard M.T."/>
            <person name="Fagen J.R."/>
            <person name="Davis-Richardson A.G."/>
            <person name="Davis M.J."/>
            <person name="Triplett E.W."/>
        </authorList>
    </citation>
    <scope>NUCLEOTIDE SEQUENCE [LARGE SCALE GENOMIC DNA]</scope>
    <source>
        <strain evidence="6 7">BT-1</strain>
    </source>
</reference>
<dbReference type="InterPro" id="IPR052378">
    <property type="entry name" value="NosR_regulator"/>
</dbReference>
<evidence type="ECO:0000313" key="7">
    <source>
        <dbReference type="Proteomes" id="UP000010799"/>
    </source>
</evidence>
<keyword evidence="3 4" id="KW-0472">Membrane</keyword>
<feature type="transmembrane region" description="Helical" evidence="4">
    <location>
        <begin position="116"/>
        <end position="135"/>
    </location>
</feature>
<feature type="transmembrane region" description="Helical" evidence="4">
    <location>
        <begin position="261"/>
        <end position="283"/>
    </location>
</feature>
<keyword evidence="4" id="KW-0812">Transmembrane</keyword>